<evidence type="ECO:0000256" key="5">
    <source>
        <dbReference type="ARBA" id="ARBA00022827"/>
    </source>
</evidence>
<feature type="transmembrane region" description="Helical" evidence="8">
    <location>
        <begin position="13"/>
        <end position="33"/>
    </location>
</feature>
<dbReference type="PANTHER" id="PTHR45754">
    <property type="entry name" value="METHYLENETETRAHYDROFOLATE REDUCTASE"/>
    <property type="match status" value="1"/>
</dbReference>
<proteinExistence type="inferred from homology"/>
<dbReference type="AlphaFoldDB" id="A0AAN7GN29"/>
<keyword evidence="8" id="KW-0812">Transmembrane</keyword>
<evidence type="ECO:0000313" key="9">
    <source>
        <dbReference type="EMBL" id="KAK4745114.1"/>
    </source>
</evidence>
<dbReference type="PANTHER" id="PTHR45754:SF3">
    <property type="entry name" value="METHYLENETETRAHYDROFOLATE REDUCTASE (NADPH)"/>
    <property type="match status" value="1"/>
</dbReference>
<keyword evidence="4 7" id="KW-0285">Flavoprotein</keyword>
<comment type="similarity">
    <text evidence="3 7">Belongs to the methylenetetrahydrofolate reductase family.</text>
</comment>
<dbReference type="InterPro" id="IPR003171">
    <property type="entry name" value="Mehydrof_redctse-like"/>
</dbReference>
<keyword evidence="6 7" id="KW-0560">Oxidoreductase</keyword>
<evidence type="ECO:0000256" key="8">
    <source>
        <dbReference type="SAM" id="Phobius"/>
    </source>
</evidence>
<keyword evidence="5 7" id="KW-0274">FAD</keyword>
<keyword evidence="10" id="KW-1185">Reference proteome</keyword>
<feature type="transmembrane region" description="Helical" evidence="8">
    <location>
        <begin position="53"/>
        <end position="75"/>
    </location>
</feature>
<dbReference type="GO" id="GO:0005829">
    <property type="term" value="C:cytosol"/>
    <property type="evidence" value="ECO:0007669"/>
    <property type="project" value="TreeGrafter"/>
</dbReference>
<evidence type="ECO:0000256" key="6">
    <source>
        <dbReference type="ARBA" id="ARBA00023002"/>
    </source>
</evidence>
<feature type="transmembrane region" description="Helical" evidence="8">
    <location>
        <begin position="188"/>
        <end position="208"/>
    </location>
</feature>
<evidence type="ECO:0000256" key="3">
    <source>
        <dbReference type="ARBA" id="ARBA00006743"/>
    </source>
</evidence>
<dbReference type="Pfam" id="PF02219">
    <property type="entry name" value="MTHFR"/>
    <property type="match status" value="1"/>
</dbReference>
<dbReference type="GO" id="GO:0004489">
    <property type="term" value="F:methylenetetrahydrofolate reductase [NAD(P)H] activity"/>
    <property type="evidence" value="ECO:0007669"/>
    <property type="project" value="InterPro"/>
</dbReference>
<dbReference type="GO" id="GO:0035999">
    <property type="term" value="P:tetrahydrofolate interconversion"/>
    <property type="evidence" value="ECO:0007669"/>
    <property type="project" value="TreeGrafter"/>
</dbReference>
<dbReference type="InterPro" id="IPR029041">
    <property type="entry name" value="FAD-linked_oxidoreductase-like"/>
</dbReference>
<evidence type="ECO:0000256" key="1">
    <source>
        <dbReference type="ARBA" id="ARBA00001974"/>
    </source>
</evidence>
<evidence type="ECO:0000256" key="4">
    <source>
        <dbReference type="ARBA" id="ARBA00022630"/>
    </source>
</evidence>
<protein>
    <recommendedName>
        <fullName evidence="7">Methylenetetrahydrofolate reductase</fullName>
    </recommendedName>
</protein>
<comment type="pathway">
    <text evidence="2 7">One-carbon metabolism; tetrahydrofolate interconversion.</text>
</comment>
<evidence type="ECO:0000256" key="7">
    <source>
        <dbReference type="RuleBase" id="RU003862"/>
    </source>
</evidence>
<dbReference type="GO" id="GO:0009086">
    <property type="term" value="P:methionine biosynthetic process"/>
    <property type="evidence" value="ECO:0007669"/>
    <property type="project" value="TreeGrafter"/>
</dbReference>
<gene>
    <name evidence="9" type="ORF">SAY87_011426</name>
</gene>
<keyword evidence="8" id="KW-0472">Membrane</keyword>
<organism evidence="9 10">
    <name type="scientific">Trapa incisa</name>
    <dbReference type="NCBI Taxonomy" id="236973"/>
    <lineage>
        <taxon>Eukaryota</taxon>
        <taxon>Viridiplantae</taxon>
        <taxon>Streptophyta</taxon>
        <taxon>Embryophyta</taxon>
        <taxon>Tracheophyta</taxon>
        <taxon>Spermatophyta</taxon>
        <taxon>Magnoliopsida</taxon>
        <taxon>eudicotyledons</taxon>
        <taxon>Gunneridae</taxon>
        <taxon>Pentapetalae</taxon>
        <taxon>rosids</taxon>
        <taxon>malvids</taxon>
        <taxon>Myrtales</taxon>
        <taxon>Lythraceae</taxon>
        <taxon>Trapa</taxon>
    </lineage>
</organism>
<dbReference type="SUPFAM" id="SSF51730">
    <property type="entry name" value="FAD-linked oxidoreductase"/>
    <property type="match status" value="1"/>
</dbReference>
<name>A0AAN7GN29_9MYRT</name>
<dbReference type="EMBL" id="JAXIOK010000022">
    <property type="protein sequence ID" value="KAK4745114.1"/>
    <property type="molecule type" value="Genomic_DNA"/>
</dbReference>
<dbReference type="Gene3D" id="3.20.20.220">
    <property type="match status" value="1"/>
</dbReference>
<reference evidence="9 10" key="1">
    <citation type="journal article" date="2023" name="Hortic Res">
        <title>Pangenome of water caltrop reveals structural variations and asymmetric subgenome divergence after allopolyploidization.</title>
        <authorList>
            <person name="Zhang X."/>
            <person name="Chen Y."/>
            <person name="Wang L."/>
            <person name="Yuan Y."/>
            <person name="Fang M."/>
            <person name="Shi L."/>
            <person name="Lu R."/>
            <person name="Comes H.P."/>
            <person name="Ma Y."/>
            <person name="Chen Y."/>
            <person name="Huang G."/>
            <person name="Zhou Y."/>
            <person name="Zheng Z."/>
            <person name="Qiu Y."/>
        </authorList>
    </citation>
    <scope>NUCLEOTIDE SEQUENCE [LARGE SCALE GENOMIC DNA]</scope>
    <source>
        <tissue evidence="9">Roots</tissue>
    </source>
</reference>
<sequence length="470" mass="52860">MNQTPQHTAPLQIPIPSLHAVSLSMLNQLLPIFKQRRRSQPKIAYSVSTELKLHLLIFLPLLIARFHSFSQLAAIRGEGGLLVFRQKGILGLPDLAQIMERRERIGASTAPAAPFKEANRETVHCGRALTDLRMADLKNRRSQLSHDKSGRAPLPASNFTLESFLLLVCLTASLLILPVVLPPLPPPPFLLLLLPIGIMGLLMVLAFMPSDVRDLTHSYQINEGRWNYWEHKDYFLAFSQQQQAAPSASAIANPRRPPRYTPCTGASSKLAIATLMSWDVKQVDAGADLIVTQLFYDTDIFLKFVNDCRQMGITCPVVPGIMPINNYKGFLRMTGFCKTKIPPEIMDALEPIKDNEEAVRNYGIHLGTEMYKKILANGIRTLHLYTLNMEKSALAILMSVGLIEETKISRSLPWRLPTNVYRVEESVRPIFWYIKFLGRDSFIKVQLIIIRLGTLKFIHLKNHGLGTVPS</sequence>
<comment type="caution">
    <text evidence="9">The sequence shown here is derived from an EMBL/GenBank/DDBJ whole genome shotgun (WGS) entry which is preliminary data.</text>
</comment>
<evidence type="ECO:0000256" key="2">
    <source>
        <dbReference type="ARBA" id="ARBA00004777"/>
    </source>
</evidence>
<comment type="cofactor">
    <cofactor evidence="1 7">
        <name>FAD</name>
        <dbReference type="ChEBI" id="CHEBI:57692"/>
    </cofactor>
</comment>
<feature type="transmembrane region" description="Helical" evidence="8">
    <location>
        <begin position="163"/>
        <end position="181"/>
    </location>
</feature>
<accession>A0AAN7GN29</accession>
<dbReference type="GO" id="GO:0071949">
    <property type="term" value="F:FAD binding"/>
    <property type="evidence" value="ECO:0007669"/>
    <property type="project" value="TreeGrafter"/>
</dbReference>
<dbReference type="Proteomes" id="UP001345219">
    <property type="component" value="Chromosome 9"/>
</dbReference>
<keyword evidence="8" id="KW-1133">Transmembrane helix</keyword>
<evidence type="ECO:0000313" key="10">
    <source>
        <dbReference type="Proteomes" id="UP001345219"/>
    </source>
</evidence>